<dbReference type="AlphaFoldDB" id="J7R478"/>
<evidence type="ECO:0000313" key="8">
    <source>
        <dbReference type="EMBL" id="CCK69650.1"/>
    </source>
</evidence>
<feature type="region of interest" description="Disordered" evidence="7">
    <location>
        <begin position="23"/>
        <end position="45"/>
    </location>
</feature>
<dbReference type="OMA" id="NHSFATI"/>
<evidence type="ECO:0000256" key="7">
    <source>
        <dbReference type="SAM" id="MobiDB-lite"/>
    </source>
</evidence>
<sequence length="385" mass="43977">MRELEDLEQDIDALEKEIESLKKRTADVKGEIRDKRLGGSRTKDTTNVVIQEFESVFEKFPQLYDILYNDYRPDASDNDDNDTNSVDSAGSNRANQTNNRSVSATATPVKTGKDKAHQQGNRSDEDLPEDEWVLKNQVPIEHQMFDQSVGDLLDTDILSSPSKRKRNPAQHGADTSRLHEKILLENAYRLFGITYFPVVDPADLQLNAETQKMVITREMLGVRFDVFNDQDSKFEKPFYVLLKKNLKAKVWEIFKHTIPGNIDVHSLFHTITGGLATSNNDIYLFSKEVYVRLVQSSLRLKHFNSLQERGLIEDLRGDLRSTNVSFMTGPRFMIDVKLTIQNNEVVSVYVKKGKEEVKSKLAMFLTGPIDDLEGKLKQLTVEKFV</sequence>
<dbReference type="OrthoDB" id="10050372at2759"/>
<evidence type="ECO:0000256" key="2">
    <source>
        <dbReference type="ARBA" id="ARBA00004584"/>
    </source>
</evidence>
<evidence type="ECO:0008006" key="10">
    <source>
        <dbReference type="Google" id="ProtNLM"/>
    </source>
</evidence>
<dbReference type="RefSeq" id="XP_022463896.1">
    <property type="nucleotide sequence ID" value="XM_022607284.1"/>
</dbReference>
<dbReference type="EMBL" id="HE978316">
    <property type="protein sequence ID" value="CCK69650.1"/>
    <property type="molecule type" value="Genomic_DNA"/>
</dbReference>
<keyword evidence="6" id="KW-0137">Centromere</keyword>
<dbReference type="STRING" id="1071383.J7R478"/>
<dbReference type="GO" id="GO:0034087">
    <property type="term" value="P:establishment of mitotic sister chromatid cohesion"/>
    <property type="evidence" value="ECO:0007669"/>
    <property type="project" value="EnsemblFungi"/>
</dbReference>
<keyword evidence="9" id="KW-1185">Reference proteome</keyword>
<dbReference type="KEGG" id="kng:KNAG_0C05520"/>
<feature type="compositionally biased region" description="Basic and acidic residues" evidence="7">
    <location>
        <begin position="23"/>
        <end position="44"/>
    </location>
</feature>
<dbReference type="CDD" id="cd23830">
    <property type="entry name" value="DRWD-N_Mcm21"/>
    <property type="match status" value="1"/>
</dbReference>
<dbReference type="HOGENOM" id="CLU_068734_0_0_1"/>
<protein>
    <recommendedName>
        <fullName evidence="10">Central kinetochore subunit MCM21</fullName>
    </recommendedName>
</protein>
<keyword evidence="4" id="KW-0158">Chromosome</keyword>
<evidence type="ECO:0000313" key="9">
    <source>
        <dbReference type="Proteomes" id="UP000006310"/>
    </source>
</evidence>
<dbReference type="Proteomes" id="UP000006310">
    <property type="component" value="Chromosome 3"/>
</dbReference>
<comment type="subcellular location">
    <subcellularLocation>
        <location evidence="2">Chromosome</location>
        <location evidence="2">Centromere</location>
    </subcellularLocation>
    <subcellularLocation>
        <location evidence="1">Nucleus</location>
    </subcellularLocation>
</comment>
<feature type="compositionally biased region" description="Polar residues" evidence="7">
    <location>
        <begin position="89"/>
        <end position="108"/>
    </location>
</feature>
<name>J7R478_HUIN7</name>
<evidence type="ECO:0000256" key="5">
    <source>
        <dbReference type="ARBA" id="ARBA00023242"/>
    </source>
</evidence>
<feature type="region of interest" description="Disordered" evidence="7">
    <location>
        <begin position="74"/>
        <end position="130"/>
    </location>
</feature>
<dbReference type="eggNOG" id="ENOG502RXWX">
    <property type="taxonomic scope" value="Eukaryota"/>
</dbReference>
<comment type="similarity">
    <text evidence="3">Belongs to the CENP-O/MCM21 family.</text>
</comment>
<dbReference type="GO" id="GO:0000817">
    <property type="term" value="C:COMA complex"/>
    <property type="evidence" value="ECO:0007669"/>
    <property type="project" value="EnsemblFungi"/>
</dbReference>
<organism evidence="8 9">
    <name type="scientific">Huiozyma naganishii (strain ATCC MYA-139 / BCRC 22969 / CBS 8797 / KCTC 17520 / NBRC 10181 / NCYC 3082 / Yp74L-3)</name>
    <name type="common">Yeast</name>
    <name type="synonym">Kazachstania naganishii</name>
    <dbReference type="NCBI Taxonomy" id="1071383"/>
    <lineage>
        <taxon>Eukaryota</taxon>
        <taxon>Fungi</taxon>
        <taxon>Dikarya</taxon>
        <taxon>Ascomycota</taxon>
        <taxon>Saccharomycotina</taxon>
        <taxon>Saccharomycetes</taxon>
        <taxon>Saccharomycetales</taxon>
        <taxon>Saccharomycetaceae</taxon>
        <taxon>Huiozyma</taxon>
    </lineage>
</organism>
<evidence type="ECO:0000256" key="1">
    <source>
        <dbReference type="ARBA" id="ARBA00004123"/>
    </source>
</evidence>
<reference evidence="9" key="2">
    <citation type="submission" date="2012-08" db="EMBL/GenBank/DDBJ databases">
        <title>Genome sequence of Kazachstania naganishii.</title>
        <authorList>
            <person name="Gordon J.L."/>
            <person name="Armisen D."/>
            <person name="Proux-Wera E."/>
            <person name="OhEigeartaigh S.S."/>
            <person name="Byrne K.P."/>
            <person name="Wolfe K.H."/>
        </authorList>
    </citation>
    <scope>NUCLEOTIDE SEQUENCE [LARGE SCALE GENOMIC DNA]</scope>
    <source>
        <strain evidence="9">ATCC MYA-139 / BCRC 22969 / CBS 8797 / CCRC 22969 / KCTC 17520 / NBRC 10181 / NCYC 3082</strain>
    </source>
</reference>
<proteinExistence type="inferred from homology"/>
<dbReference type="Pfam" id="PF09496">
    <property type="entry name" value="CENP-O"/>
    <property type="match status" value="1"/>
</dbReference>
<reference evidence="8 9" key="1">
    <citation type="journal article" date="2011" name="Proc. Natl. Acad. Sci. U.S.A.">
        <title>Evolutionary erosion of yeast sex chromosomes by mating-type switching accidents.</title>
        <authorList>
            <person name="Gordon J.L."/>
            <person name="Armisen D."/>
            <person name="Proux-Wera E."/>
            <person name="Oheigeartaigh S.S."/>
            <person name="Byrne K.P."/>
            <person name="Wolfe K.H."/>
        </authorList>
    </citation>
    <scope>NUCLEOTIDE SEQUENCE [LARGE SCALE GENOMIC DNA]</scope>
    <source>
        <strain evidence="9">ATCC MYA-139 / BCRC 22969 / CBS 8797 / CCRC 22969 / KCTC 17520 / NBRC 10181 / NCYC 3082</strain>
    </source>
</reference>
<evidence type="ECO:0000256" key="6">
    <source>
        <dbReference type="ARBA" id="ARBA00023328"/>
    </source>
</evidence>
<keyword evidence="5" id="KW-0539">Nucleus</keyword>
<dbReference type="GO" id="GO:1905262">
    <property type="term" value="P:negative regulation of meiotic DNA double-strand break formation involved in reciprocal meiotic recombination"/>
    <property type="evidence" value="ECO:0007669"/>
    <property type="project" value="EnsemblFungi"/>
</dbReference>
<dbReference type="GO" id="GO:0071459">
    <property type="term" value="P:protein localization to chromosome, centromeric region"/>
    <property type="evidence" value="ECO:0007669"/>
    <property type="project" value="EnsemblFungi"/>
</dbReference>
<evidence type="ECO:0000256" key="3">
    <source>
        <dbReference type="ARBA" id="ARBA00007321"/>
    </source>
</evidence>
<evidence type="ECO:0000256" key="4">
    <source>
        <dbReference type="ARBA" id="ARBA00022454"/>
    </source>
</evidence>
<gene>
    <name evidence="8" type="primary">KNAG0C05520</name>
    <name evidence="8" type="ordered locus">KNAG_0C05520</name>
</gene>
<feature type="compositionally biased region" description="Basic and acidic residues" evidence="7">
    <location>
        <begin position="111"/>
        <end position="125"/>
    </location>
</feature>
<dbReference type="InterPro" id="IPR018464">
    <property type="entry name" value="CENP-O"/>
</dbReference>
<dbReference type="GeneID" id="34525330"/>
<accession>J7R478</accession>